<dbReference type="Proteomes" id="UP001153636">
    <property type="component" value="Chromosome 2"/>
</dbReference>
<dbReference type="AlphaFoldDB" id="A0A9P0CW34"/>
<dbReference type="EMBL" id="OV651814">
    <property type="protein sequence ID" value="CAH1105999.1"/>
    <property type="molecule type" value="Genomic_DNA"/>
</dbReference>
<dbReference type="PANTHER" id="PTHR45913:SF21">
    <property type="entry name" value="DUF4371 DOMAIN-CONTAINING PROTEIN"/>
    <property type="match status" value="1"/>
</dbReference>
<protein>
    <recommendedName>
        <fullName evidence="1">SPIN-DOC-like zinc-finger domain-containing protein</fullName>
    </recommendedName>
</protein>
<dbReference type="PANTHER" id="PTHR45913">
    <property type="entry name" value="EPM2A-INTERACTING PROTEIN 1"/>
    <property type="match status" value="1"/>
</dbReference>
<dbReference type="Pfam" id="PF18658">
    <property type="entry name" value="zf-C2H2_12"/>
    <property type="match status" value="1"/>
</dbReference>
<proteinExistence type="predicted"/>
<feature type="domain" description="SPIN-DOC-like zinc-finger" evidence="1">
    <location>
        <begin position="19"/>
        <end position="66"/>
    </location>
</feature>
<organism evidence="2 3">
    <name type="scientific">Psylliodes chrysocephalus</name>
    <dbReference type="NCBI Taxonomy" id="3402493"/>
    <lineage>
        <taxon>Eukaryota</taxon>
        <taxon>Metazoa</taxon>
        <taxon>Ecdysozoa</taxon>
        <taxon>Arthropoda</taxon>
        <taxon>Hexapoda</taxon>
        <taxon>Insecta</taxon>
        <taxon>Pterygota</taxon>
        <taxon>Neoptera</taxon>
        <taxon>Endopterygota</taxon>
        <taxon>Coleoptera</taxon>
        <taxon>Polyphaga</taxon>
        <taxon>Cucujiformia</taxon>
        <taxon>Chrysomeloidea</taxon>
        <taxon>Chrysomelidae</taxon>
        <taxon>Galerucinae</taxon>
        <taxon>Alticini</taxon>
        <taxon>Psylliodes</taxon>
    </lineage>
</organism>
<name>A0A9P0CW34_9CUCU</name>
<dbReference type="InterPro" id="IPR040647">
    <property type="entry name" value="SPIN-DOC_Znf-C2H2"/>
</dbReference>
<keyword evidence="3" id="KW-1185">Reference proteome</keyword>
<reference evidence="2" key="1">
    <citation type="submission" date="2022-01" db="EMBL/GenBank/DDBJ databases">
        <authorList>
            <person name="King R."/>
        </authorList>
    </citation>
    <scope>NUCLEOTIDE SEQUENCE</scope>
</reference>
<gene>
    <name evidence="2" type="ORF">PSYICH_LOCUS7212</name>
</gene>
<evidence type="ECO:0000259" key="1">
    <source>
        <dbReference type="Pfam" id="PF18658"/>
    </source>
</evidence>
<evidence type="ECO:0000313" key="2">
    <source>
        <dbReference type="EMBL" id="CAH1105999.1"/>
    </source>
</evidence>
<dbReference type="OrthoDB" id="6431883at2759"/>
<accession>A0A9P0CW34</accession>
<evidence type="ECO:0000313" key="3">
    <source>
        <dbReference type="Proteomes" id="UP001153636"/>
    </source>
</evidence>
<sequence>MAASTSRKRKVTDEHRSFQEKWTNLYLFVCVGEKPVCLVCNESVSVMKEYNIKRHYDSKHSSKFAYFQGQLRLDKVEVLKKQLQRQQHSFNKQNEDSEASVKVSYIISEKIAHKSKPFTDGEFIKECIEAAADVLCPSQKQLFSKVSLSGVTVARRVEELAGDIEKTLIERSSHFVYYSVALDESTDLTDTAQLAVFIRGIDRNFSVTEEMAALVPMKGITRGCDLYEAFNTVLNRYNLKLTNLAGISTDGAPAMVGKNEGLIAIIRKNNPGISFLQYHCIIHQQNLFAKTVNIHDVYIAKKYVITKKQKTSYYRRLIYVQNLVVIKIIKEFVDQLNIWINGKRF</sequence>